<name>A0A1Q5PHG1_9BACT</name>
<evidence type="ECO:0000313" key="1">
    <source>
        <dbReference type="EMBL" id="OKL41678.1"/>
    </source>
</evidence>
<reference evidence="1 2" key="1">
    <citation type="submission" date="2016-03" db="EMBL/GenBank/DDBJ databases">
        <title>Genome sequence of Pontibacter sp. nov., of the family cytophagaceae, isolated from marine sediment of the Yellow Sea, China.</title>
        <authorList>
            <person name="Zhang G."/>
            <person name="Zhang R."/>
        </authorList>
    </citation>
    <scope>NUCLEOTIDE SEQUENCE [LARGE SCALE GENOMIC DNA]</scope>
    <source>
        <strain evidence="1 2">S10-8</strain>
    </source>
</reference>
<dbReference type="STRING" id="1797110.A3841_11650"/>
<dbReference type="AlphaFoldDB" id="A0A1Q5PHG1"/>
<gene>
    <name evidence="1" type="ORF">A3841_11650</name>
</gene>
<comment type="caution">
    <text evidence="1">The sequence shown here is derived from an EMBL/GenBank/DDBJ whole genome shotgun (WGS) entry which is preliminary data.</text>
</comment>
<dbReference type="Proteomes" id="UP000186551">
    <property type="component" value="Unassembled WGS sequence"/>
</dbReference>
<sequence>MPTCSVTKRSAKFMDAYHTWLSNQTYLNWTEPFFTAYHYKKADLPARYRVQVIAEEHLRGAIFFYDPSIGAENFGFFLELLKDRVQQQGYTLHSGNKLQVRHERYTEEIEKLVLTPPASDLPGTSLCNQLYGNVLLDYIKVNNRPGFIRFAVNSYQDAFFSKPLPFEELLEKTLQPHEQPRR</sequence>
<accession>A0A1Q5PHG1</accession>
<protein>
    <submittedName>
        <fullName evidence="1">Uncharacterized protein</fullName>
    </submittedName>
</protein>
<dbReference type="EMBL" id="LVWA01000003">
    <property type="protein sequence ID" value="OKL41678.1"/>
    <property type="molecule type" value="Genomic_DNA"/>
</dbReference>
<evidence type="ECO:0000313" key="2">
    <source>
        <dbReference type="Proteomes" id="UP000186551"/>
    </source>
</evidence>
<proteinExistence type="predicted"/>
<keyword evidence="2" id="KW-1185">Reference proteome</keyword>
<organism evidence="1 2">
    <name type="scientific">Pontibacter flavimaris</name>
    <dbReference type="NCBI Taxonomy" id="1797110"/>
    <lineage>
        <taxon>Bacteria</taxon>
        <taxon>Pseudomonadati</taxon>
        <taxon>Bacteroidota</taxon>
        <taxon>Cytophagia</taxon>
        <taxon>Cytophagales</taxon>
        <taxon>Hymenobacteraceae</taxon>
        <taxon>Pontibacter</taxon>
    </lineage>
</organism>